<dbReference type="InterPro" id="IPR036116">
    <property type="entry name" value="FN3_sf"/>
</dbReference>
<dbReference type="EMBL" id="BART01028881">
    <property type="protein sequence ID" value="GAG94429.1"/>
    <property type="molecule type" value="Genomic_DNA"/>
</dbReference>
<feature type="domain" description="Fibronectin type-III" evidence="2">
    <location>
        <begin position="105"/>
        <end position="199"/>
    </location>
</feature>
<dbReference type="CDD" id="cd00063">
    <property type="entry name" value="FN3"/>
    <property type="match status" value="2"/>
</dbReference>
<evidence type="ECO:0000313" key="3">
    <source>
        <dbReference type="EMBL" id="GAG94429.1"/>
    </source>
</evidence>
<dbReference type="PANTHER" id="PTHR46708:SF2">
    <property type="entry name" value="FIBRONECTIN TYPE-III DOMAIN-CONTAINING PROTEIN"/>
    <property type="match status" value="1"/>
</dbReference>
<dbReference type="PANTHER" id="PTHR46708">
    <property type="entry name" value="TENASCIN"/>
    <property type="match status" value="1"/>
</dbReference>
<keyword evidence="1" id="KW-0677">Repeat</keyword>
<comment type="caution">
    <text evidence="3">The sequence shown here is derived from an EMBL/GenBank/DDBJ whole genome shotgun (WGS) entry which is preliminary data.</text>
</comment>
<dbReference type="Pfam" id="PF00041">
    <property type="entry name" value="fn3"/>
    <property type="match status" value="2"/>
</dbReference>
<sequence length="270" mass="28821">DDISFDPVTVLNLSNSTYNSAGIDWTLPADNGETFLNYMVNYTSPYGTAVTYWENKTSVGETSSILTGLTPNTQYTAQVSVYSTLGYTDWGGKMLNFTTLNPIFDPTTVTAGTVSSSEVELNWSLPTANDGAQFLNYMINFTTPHGTAITFVSNQTDTSETITGLTTLTDYSFQLATYDALTGSVDWGGNILNVTTTDFDPPGTPTLGAIALSDVALRYTSVPGSAGHNSTIWYALQCELNGSGGWLATVSNSSYINPHEIGGFSVGDVN</sequence>
<feature type="domain" description="Fibronectin type-III" evidence="2">
    <location>
        <begin position="7"/>
        <end position="102"/>
    </location>
</feature>
<reference evidence="3" key="1">
    <citation type="journal article" date="2014" name="Front. Microbiol.">
        <title>High frequency of phylogenetically diverse reductive dehalogenase-homologous genes in deep subseafloor sedimentary metagenomes.</title>
        <authorList>
            <person name="Kawai M."/>
            <person name="Futagami T."/>
            <person name="Toyoda A."/>
            <person name="Takaki Y."/>
            <person name="Nishi S."/>
            <person name="Hori S."/>
            <person name="Arai W."/>
            <person name="Tsubouchi T."/>
            <person name="Morono Y."/>
            <person name="Uchiyama I."/>
            <person name="Ito T."/>
            <person name="Fujiyama A."/>
            <person name="Inagaki F."/>
            <person name="Takami H."/>
        </authorList>
    </citation>
    <scope>NUCLEOTIDE SEQUENCE</scope>
    <source>
        <strain evidence="3">Expedition CK06-06</strain>
    </source>
</reference>
<gene>
    <name evidence="3" type="ORF">S01H4_50811</name>
</gene>
<organism evidence="3">
    <name type="scientific">marine sediment metagenome</name>
    <dbReference type="NCBI Taxonomy" id="412755"/>
    <lineage>
        <taxon>unclassified sequences</taxon>
        <taxon>metagenomes</taxon>
        <taxon>ecological metagenomes</taxon>
    </lineage>
</organism>
<dbReference type="InterPro" id="IPR003961">
    <property type="entry name" value="FN3_dom"/>
</dbReference>
<proteinExistence type="predicted"/>
<evidence type="ECO:0000256" key="1">
    <source>
        <dbReference type="ARBA" id="ARBA00022737"/>
    </source>
</evidence>
<feature type="non-terminal residue" evidence="3">
    <location>
        <position position="270"/>
    </location>
</feature>
<feature type="non-terminal residue" evidence="3">
    <location>
        <position position="1"/>
    </location>
</feature>
<dbReference type="SMART" id="SM00060">
    <property type="entry name" value="FN3"/>
    <property type="match status" value="2"/>
</dbReference>
<accession>X1BEQ0</accession>
<dbReference type="InterPro" id="IPR013783">
    <property type="entry name" value="Ig-like_fold"/>
</dbReference>
<dbReference type="AlphaFoldDB" id="X1BEQ0"/>
<name>X1BEQ0_9ZZZZ</name>
<dbReference type="SUPFAM" id="SSF49265">
    <property type="entry name" value="Fibronectin type III"/>
    <property type="match status" value="1"/>
</dbReference>
<protein>
    <recommendedName>
        <fullName evidence="2">Fibronectin type-III domain-containing protein</fullName>
    </recommendedName>
</protein>
<dbReference type="InterPro" id="IPR050991">
    <property type="entry name" value="ECM_Regulatory_Proteins"/>
</dbReference>
<dbReference type="PROSITE" id="PS50853">
    <property type="entry name" value="FN3"/>
    <property type="match status" value="2"/>
</dbReference>
<evidence type="ECO:0000259" key="2">
    <source>
        <dbReference type="PROSITE" id="PS50853"/>
    </source>
</evidence>
<dbReference type="Gene3D" id="2.60.40.10">
    <property type="entry name" value="Immunoglobulins"/>
    <property type="match status" value="2"/>
</dbReference>